<organism evidence="2 3">
    <name type="scientific">Paramecium tetraurelia</name>
    <dbReference type="NCBI Taxonomy" id="5888"/>
    <lineage>
        <taxon>Eukaryota</taxon>
        <taxon>Sar</taxon>
        <taxon>Alveolata</taxon>
        <taxon>Ciliophora</taxon>
        <taxon>Intramacronucleata</taxon>
        <taxon>Oligohymenophorea</taxon>
        <taxon>Peniculida</taxon>
        <taxon>Parameciidae</taxon>
        <taxon>Paramecium</taxon>
    </lineage>
</organism>
<gene>
    <name evidence="2" type="ORF">GSPATT00029955001</name>
</gene>
<dbReference type="Pfam" id="PF07534">
    <property type="entry name" value="TLD"/>
    <property type="match status" value="1"/>
</dbReference>
<proteinExistence type="predicted"/>
<sequence length="418" mass="48942">MLQVPCFKHEGQYLLFFLPQKEATQYFCDICLLSLQEQSNLEKFQKLIHINKVQLNQIKALKYPEYLITKLDIDQQLLNYFNEFSQQDEVTLIKELKEIELKIQEMHTVLTKLFQQLKIVVQAREDLKQKIRSDLNQIVKLDQLKEIISSLSQLGDTINPQAIEKSEQTLHQYIKDLMLNNSAYLNEKLYDVLDQKQNQVKDLKEEKYPEFRRFGELYRQISEKHFSFNKWVDPKLLKTICCSLLTEQFSQKIQDIIQSKTGKKISQAQMIYQGTKDGLNGQIFLTKVNGKSNLLLVFKSSSQYIFGAYTPLKWIKQVANYQYIQDDSCSSLIFSQTHDQIYSLKQESKSLAICFSSGYPIAFGGGHDISINSDFQTGYSNLGFSYQWEQYKNVKSNHLFGQDQPKIQECEVFELIFF</sequence>
<dbReference type="InterPro" id="IPR006571">
    <property type="entry name" value="TLDc_dom"/>
</dbReference>
<accession>A0BLA6</accession>
<dbReference type="RefSeq" id="XP_001426721.1">
    <property type="nucleotide sequence ID" value="XM_001426684.1"/>
</dbReference>
<dbReference type="PANTHER" id="PTHR23354">
    <property type="entry name" value="NUCLEOLAR PROTEIN 7/ESTROGEN RECEPTOR COACTIVATOR-RELATED"/>
    <property type="match status" value="1"/>
</dbReference>
<keyword evidence="3" id="KW-1185">Reference proteome</keyword>
<dbReference type="InParanoid" id="A0BLA6"/>
<dbReference type="PROSITE" id="PS51886">
    <property type="entry name" value="TLDC"/>
    <property type="match status" value="1"/>
</dbReference>
<feature type="domain" description="TLDc" evidence="1">
    <location>
        <begin position="243"/>
        <end position="403"/>
    </location>
</feature>
<evidence type="ECO:0000313" key="2">
    <source>
        <dbReference type="EMBL" id="CAK59323.1"/>
    </source>
</evidence>
<dbReference type="Proteomes" id="UP000000600">
    <property type="component" value="Unassembled WGS sequence"/>
</dbReference>
<dbReference type="OMA" id="TQYFCDI"/>
<dbReference type="KEGG" id="ptm:GSPATT00029955001"/>
<evidence type="ECO:0000313" key="3">
    <source>
        <dbReference type="Proteomes" id="UP000000600"/>
    </source>
</evidence>
<dbReference type="GeneID" id="5012512"/>
<dbReference type="EMBL" id="CT868002">
    <property type="protein sequence ID" value="CAK59323.1"/>
    <property type="molecule type" value="Genomic_DNA"/>
</dbReference>
<reference evidence="2 3" key="1">
    <citation type="journal article" date="2006" name="Nature">
        <title>Global trends of whole-genome duplications revealed by the ciliate Paramecium tetraurelia.</title>
        <authorList>
            <consortium name="Genoscope"/>
            <person name="Aury J.-M."/>
            <person name="Jaillon O."/>
            <person name="Duret L."/>
            <person name="Noel B."/>
            <person name="Jubin C."/>
            <person name="Porcel B.M."/>
            <person name="Segurens B."/>
            <person name="Daubin V."/>
            <person name="Anthouard V."/>
            <person name="Aiach N."/>
            <person name="Arnaiz O."/>
            <person name="Billaut A."/>
            <person name="Beisson J."/>
            <person name="Blanc I."/>
            <person name="Bouhouche K."/>
            <person name="Camara F."/>
            <person name="Duharcourt S."/>
            <person name="Guigo R."/>
            <person name="Gogendeau D."/>
            <person name="Katinka M."/>
            <person name="Keller A.-M."/>
            <person name="Kissmehl R."/>
            <person name="Klotz C."/>
            <person name="Koll F."/>
            <person name="Le Moue A."/>
            <person name="Lepere C."/>
            <person name="Malinsky S."/>
            <person name="Nowacki M."/>
            <person name="Nowak J.K."/>
            <person name="Plattner H."/>
            <person name="Poulain J."/>
            <person name="Ruiz F."/>
            <person name="Serrano V."/>
            <person name="Zagulski M."/>
            <person name="Dessen P."/>
            <person name="Betermier M."/>
            <person name="Weissenbach J."/>
            <person name="Scarpelli C."/>
            <person name="Schachter V."/>
            <person name="Sperling L."/>
            <person name="Meyer E."/>
            <person name="Cohen J."/>
            <person name="Wincker P."/>
        </authorList>
    </citation>
    <scope>NUCLEOTIDE SEQUENCE [LARGE SCALE GENOMIC DNA]</scope>
    <source>
        <strain evidence="2 3">Stock d4-2</strain>
    </source>
</reference>
<dbReference type="AlphaFoldDB" id="A0BLA6"/>
<dbReference type="PANTHER" id="PTHR23354:SF122">
    <property type="entry name" value="GTPASE-ACTIVATING PROTEIN SKYWALKER"/>
    <property type="match status" value="1"/>
</dbReference>
<name>A0BLA6_PARTE</name>
<dbReference type="HOGENOM" id="CLU_644750_0_0_1"/>
<evidence type="ECO:0000259" key="1">
    <source>
        <dbReference type="PROSITE" id="PS51886"/>
    </source>
</evidence>
<dbReference type="OrthoDB" id="309150at2759"/>
<protein>
    <recommendedName>
        <fullName evidence="1">TLDc domain-containing protein</fullName>
    </recommendedName>
</protein>